<dbReference type="Proteomes" id="UP000252893">
    <property type="component" value="Unassembled WGS sequence"/>
</dbReference>
<protein>
    <submittedName>
        <fullName evidence="2">DnaA-like protein</fullName>
    </submittedName>
</protein>
<evidence type="ECO:0000259" key="1">
    <source>
        <dbReference type="SMART" id="SM00760"/>
    </source>
</evidence>
<dbReference type="SMART" id="SM00760">
    <property type="entry name" value="Bac_DnaA_C"/>
    <property type="match status" value="1"/>
</dbReference>
<name>A0A366DIG7_9HYPH</name>
<dbReference type="EMBL" id="QNRH01000016">
    <property type="protein sequence ID" value="RBO89289.1"/>
    <property type="molecule type" value="Genomic_DNA"/>
</dbReference>
<dbReference type="GO" id="GO:0005524">
    <property type="term" value="F:ATP binding"/>
    <property type="evidence" value="ECO:0007669"/>
    <property type="project" value="InterPro"/>
</dbReference>
<dbReference type="Gene3D" id="1.10.1750.10">
    <property type="match status" value="1"/>
</dbReference>
<dbReference type="GO" id="GO:0006270">
    <property type="term" value="P:DNA replication initiation"/>
    <property type="evidence" value="ECO:0007669"/>
    <property type="project" value="InterPro"/>
</dbReference>
<feature type="domain" description="Chromosomal replication initiator DnaA C-terminal" evidence="1">
    <location>
        <begin position="74"/>
        <end position="143"/>
    </location>
</feature>
<dbReference type="GO" id="GO:0043565">
    <property type="term" value="F:sequence-specific DNA binding"/>
    <property type="evidence" value="ECO:0007669"/>
    <property type="project" value="InterPro"/>
</dbReference>
<accession>A0A366DIG7</accession>
<dbReference type="InterPro" id="IPR010921">
    <property type="entry name" value="Trp_repressor/repl_initiator"/>
</dbReference>
<dbReference type="GO" id="GO:0006275">
    <property type="term" value="P:regulation of DNA replication"/>
    <property type="evidence" value="ECO:0007669"/>
    <property type="project" value="InterPro"/>
</dbReference>
<dbReference type="OrthoDB" id="9807019at2"/>
<sequence>MLIASYRHTERGILAARKKAMILPFVQPVRKHNISSDDRLVPVVAVRFEAFMSMVQAEQTARWIEERQKRYRARFDVIEKRICRVFKVTKNDLHSRRQDMASVSARQAICYWARRLTPLSSPQIGKRLGGCDHSSVLTRVAVYHQKRAKMGRHLRKLHKGGGR</sequence>
<evidence type="ECO:0000313" key="3">
    <source>
        <dbReference type="Proteomes" id="UP000252893"/>
    </source>
</evidence>
<dbReference type="SUPFAM" id="SSF48295">
    <property type="entry name" value="TrpR-like"/>
    <property type="match status" value="1"/>
</dbReference>
<keyword evidence="3" id="KW-1185">Reference proteome</keyword>
<dbReference type="CDD" id="cd06571">
    <property type="entry name" value="Bac_DnaA_C"/>
    <property type="match status" value="1"/>
</dbReference>
<comment type="caution">
    <text evidence="2">The sequence shown here is derived from an EMBL/GenBank/DDBJ whole genome shotgun (WGS) entry which is preliminary data.</text>
</comment>
<gene>
    <name evidence="2" type="ORF">DFR47_11617</name>
</gene>
<dbReference type="AlphaFoldDB" id="A0A366DIG7"/>
<organism evidence="2 3">
    <name type="scientific">Pseudochrobactrum asaccharolyticum</name>
    <dbReference type="NCBI Taxonomy" id="354351"/>
    <lineage>
        <taxon>Bacteria</taxon>
        <taxon>Pseudomonadati</taxon>
        <taxon>Pseudomonadota</taxon>
        <taxon>Alphaproteobacteria</taxon>
        <taxon>Hyphomicrobiales</taxon>
        <taxon>Brucellaceae</taxon>
        <taxon>Pseudochrobactrum</taxon>
    </lineage>
</organism>
<proteinExistence type="predicted"/>
<dbReference type="RefSeq" id="WP_113946399.1">
    <property type="nucleotide sequence ID" value="NZ_JBHEEG010000001.1"/>
</dbReference>
<dbReference type="Pfam" id="PF08299">
    <property type="entry name" value="Bac_DnaA_C"/>
    <property type="match status" value="1"/>
</dbReference>
<reference evidence="2 3" key="1">
    <citation type="submission" date="2018-06" db="EMBL/GenBank/DDBJ databases">
        <title>Genomic Encyclopedia of Type Strains, Phase IV (KMG-IV): sequencing the most valuable type-strain genomes for metagenomic binning, comparative biology and taxonomic classification.</title>
        <authorList>
            <person name="Goeker M."/>
        </authorList>
    </citation>
    <scope>NUCLEOTIDE SEQUENCE [LARGE SCALE GENOMIC DNA]</scope>
    <source>
        <strain evidence="2 3">DSM 25619</strain>
    </source>
</reference>
<dbReference type="InterPro" id="IPR013159">
    <property type="entry name" value="DnaA_C"/>
</dbReference>
<evidence type="ECO:0000313" key="2">
    <source>
        <dbReference type="EMBL" id="RBO89289.1"/>
    </source>
</evidence>